<dbReference type="InterPro" id="IPR013783">
    <property type="entry name" value="Ig-like_fold"/>
</dbReference>
<dbReference type="InterPro" id="IPR003006">
    <property type="entry name" value="Ig/MHC_CS"/>
</dbReference>
<dbReference type="FunFam" id="2.60.40.10:FF:002115">
    <property type="entry name" value="Uncharacterized LOC100216153"/>
    <property type="match status" value="1"/>
</dbReference>
<dbReference type="InterPro" id="IPR007110">
    <property type="entry name" value="Ig-like_dom"/>
</dbReference>
<dbReference type="InterPro" id="IPR003597">
    <property type="entry name" value="Ig_C1-set"/>
</dbReference>
<evidence type="ECO:0000256" key="2">
    <source>
        <dbReference type="SAM" id="Phobius"/>
    </source>
</evidence>
<dbReference type="SMART" id="SM00407">
    <property type="entry name" value="IGc1"/>
    <property type="match status" value="1"/>
</dbReference>
<dbReference type="Gene3D" id="2.60.40.10">
    <property type="entry name" value="Immunoglobulins"/>
    <property type="match status" value="5"/>
</dbReference>
<reference evidence="4" key="2">
    <citation type="journal article" date="2010" name="Science">
        <title>The genome of the Western clawed frog Xenopus tropicalis.</title>
        <authorList>
            <person name="Hellsten U."/>
            <person name="Harland R.M."/>
            <person name="Gilchrist M.J."/>
            <person name="Hendrix D."/>
            <person name="Jurka J."/>
            <person name="Kapitonov V."/>
            <person name="Ovcharenko I."/>
            <person name="Putnam N.H."/>
            <person name="Shu S."/>
            <person name="Taher L."/>
            <person name="Blitz I.L."/>
            <person name="Blumberg B."/>
            <person name="Dichmann D.S."/>
            <person name="Dubchak I."/>
            <person name="Amaya E."/>
            <person name="Detter J.C."/>
            <person name="Fletcher R."/>
            <person name="Gerhard D.S."/>
            <person name="Goodstein D."/>
            <person name="Graves T."/>
            <person name="Grigoriev I.V."/>
            <person name="Grimwood J."/>
            <person name="Kawashima T."/>
            <person name="Lindquist E."/>
            <person name="Lucas S.M."/>
            <person name="Mead P.E."/>
            <person name="Mitros T."/>
            <person name="Ogino H."/>
            <person name="Ohta Y."/>
            <person name="Poliakov A.V."/>
            <person name="Pollet N."/>
            <person name="Robert J."/>
            <person name="Salamov A."/>
            <person name="Sater A.K."/>
            <person name="Schmutz J."/>
            <person name="Terry A."/>
            <person name="Vize P.D."/>
            <person name="Warren W.C."/>
            <person name="Wells D."/>
            <person name="Wills A."/>
            <person name="Wilson R.K."/>
            <person name="Zimmerman L.B."/>
            <person name="Zorn A.M."/>
            <person name="Grainger R."/>
            <person name="Grammer T."/>
            <person name="Khokha M.K."/>
            <person name="Richardson P.M."/>
            <person name="Rokhsar D.S."/>
        </authorList>
    </citation>
    <scope>NUCLEOTIDE SEQUENCE [LARGE SCALE GENOMIC DNA]</scope>
    <source>
        <strain evidence="4">Nigerian</strain>
    </source>
</reference>
<dbReference type="Pfam" id="PF07654">
    <property type="entry name" value="C1-set"/>
    <property type="match status" value="2"/>
</dbReference>
<dbReference type="InterPro" id="IPR003599">
    <property type="entry name" value="Ig_sub"/>
</dbReference>
<feature type="domain" description="Ig-like" evidence="3">
    <location>
        <begin position="293"/>
        <end position="380"/>
    </location>
</feature>
<keyword evidence="2" id="KW-0472">Membrane</keyword>
<evidence type="ECO:0000259" key="3">
    <source>
        <dbReference type="PROSITE" id="PS50835"/>
    </source>
</evidence>
<dbReference type="SUPFAM" id="SSF48726">
    <property type="entry name" value="Immunoglobulin"/>
    <property type="match status" value="3"/>
</dbReference>
<dbReference type="PROSITE" id="PS00290">
    <property type="entry name" value="IG_MHC"/>
    <property type="match status" value="1"/>
</dbReference>
<protein>
    <recommendedName>
        <fullName evidence="3">Ig-like domain-containing protein</fullName>
    </recommendedName>
</protein>
<dbReference type="FunFam" id="2.60.40.10:FF:001931">
    <property type="entry name" value="Uncharacterized LOC100216153"/>
    <property type="match status" value="1"/>
</dbReference>
<feature type="domain" description="Ig-like" evidence="3">
    <location>
        <begin position="504"/>
        <end position="609"/>
    </location>
</feature>
<dbReference type="AlphaFoldDB" id="A0A1B8Y3Y0"/>
<proteinExistence type="predicted"/>
<dbReference type="InterPro" id="IPR050380">
    <property type="entry name" value="Immune_Resp_Modulators"/>
</dbReference>
<keyword evidence="1" id="KW-0393">Immunoglobulin domain</keyword>
<dbReference type="InterPro" id="IPR013106">
    <property type="entry name" value="Ig_V-set"/>
</dbReference>
<dbReference type="FunFam" id="2.60.40.10:FF:001774">
    <property type="entry name" value="Uncharacterized LOC100216153"/>
    <property type="match status" value="1"/>
</dbReference>
<name>A0A1B8Y3Y0_XENTR</name>
<dbReference type="InterPro" id="IPR036179">
    <property type="entry name" value="Ig-like_dom_sf"/>
</dbReference>
<keyword evidence="2" id="KW-0812">Transmembrane</keyword>
<gene>
    <name evidence="4" type="ORF">XENTR_v90026901mg</name>
</gene>
<feature type="domain" description="Ig-like" evidence="3">
    <location>
        <begin position="111"/>
        <end position="220"/>
    </location>
</feature>
<evidence type="ECO:0000256" key="1">
    <source>
        <dbReference type="ARBA" id="ARBA00023319"/>
    </source>
</evidence>
<dbReference type="CDD" id="cd00098">
    <property type="entry name" value="IgC1"/>
    <property type="match status" value="1"/>
</dbReference>
<evidence type="ECO:0000313" key="4">
    <source>
        <dbReference type="EMBL" id="OCA17646.1"/>
    </source>
</evidence>
<dbReference type="PANTHER" id="PTHR23411">
    <property type="entry name" value="TAPASIN"/>
    <property type="match status" value="1"/>
</dbReference>
<accession>A0A1B8Y3Y0</accession>
<sequence length="616" mass="68862">MKCFEKLMRSRIIACLPVDLDPFQFAYKAKRPTEDAVAMALHAALTHLEHQFGIQYHPPTMTGVQIGSLGTSIIHLQLDIGLLSGRSQRPLSDAPHTLPFQAHKVSFPLVPVGATLQLAAPPSRQVLVGSRAILPCMISVGNASLDLNYLAVIWFFQNKEILRFDNKGFVSTSRRSFNQQEVDNGNFSLALSNVRISDEGVYTCVVVYSPEREDREIRLNVLDPPAITITQKQRNALSCSATGFYPKEINITWISETNPAVIVVSVIVSLLGIAAVIFIIWKHKRKSTFSLKPIVGPNTLTIGEETKLQCIGTNCPSDVQVTWSVRGGSDREIVLHQSGEDKATESLLSQYVVHSEKEGNNHITTLTFTLDKHMGATFGCKFVGGGKVKEKHFHTKTIQAKPKVPEPINIIFQGSHNLDLTLKLQRFYPKDIRIKWGCGEGPQQPGREEWRENSDLTWDLTSVYSVPRDLFKDPAFRVRVTWKHGSLGGPQSREVSVADFPWRPQVAMKIPTLREKVEATLSCRIFGYYPDDLTVQWFRLEKGGKKESPLDTETYRVSRTESQEQGDKTFACDTSVTFTPTVKSDDGAEFICRVGHPTQGVEKRSGQLHVYKSKGK</sequence>
<organism evidence="4">
    <name type="scientific">Xenopus tropicalis</name>
    <name type="common">Western clawed frog</name>
    <name type="synonym">Silurana tropicalis</name>
    <dbReference type="NCBI Taxonomy" id="8364"/>
    <lineage>
        <taxon>Eukaryota</taxon>
        <taxon>Metazoa</taxon>
        <taxon>Chordata</taxon>
        <taxon>Craniata</taxon>
        <taxon>Vertebrata</taxon>
        <taxon>Euteleostomi</taxon>
        <taxon>Amphibia</taxon>
        <taxon>Batrachia</taxon>
        <taxon>Anura</taxon>
        <taxon>Pipoidea</taxon>
        <taxon>Pipidae</taxon>
        <taxon>Xenopodinae</taxon>
        <taxon>Xenopus</taxon>
        <taxon>Silurana</taxon>
    </lineage>
</organism>
<dbReference type="SMART" id="SM00409">
    <property type="entry name" value="IG"/>
    <property type="match status" value="3"/>
</dbReference>
<reference evidence="4" key="3">
    <citation type="submission" date="2016-05" db="EMBL/GenBank/DDBJ databases">
        <title>WGS assembly of Xenopus tropicalis.</title>
        <authorList>
            <person name="Sessions A."/>
            <person name="Jenkins J."/>
            <person name="Mitros T."/>
            <person name="Lyons J.T."/>
            <person name="Dichmann D.S."/>
            <person name="Robert J."/>
            <person name="Harland R.M."/>
            <person name="Rokhsar D.S."/>
        </authorList>
    </citation>
    <scope>NUCLEOTIDE SEQUENCE</scope>
    <source>
        <strain evidence="4">Nigerian</strain>
    </source>
</reference>
<dbReference type="EMBL" id="KV460482">
    <property type="protein sequence ID" value="OCA17646.1"/>
    <property type="molecule type" value="Genomic_DNA"/>
</dbReference>
<reference evidence="4" key="1">
    <citation type="submission" date="2009-11" db="EMBL/GenBank/DDBJ databases">
        <authorList>
            <consortium name="US DOE Joint Genome Institute (JGI-PGF)"/>
            <person name="Ottilar R."/>
            <person name="Schmutz J."/>
            <person name="Salamov A."/>
            <person name="Cheng J.F."/>
            <person name="Lucas S."/>
            <person name="Pitluck S."/>
            <person name="Gundlach H."/>
            <person name="Guo Y."/>
            <person name="Haberer G."/>
            <person name="Nasrallah J."/>
            <person name="Mayer K.F.X."/>
            <person name="van de Peer Y."/>
            <person name="Weigel D."/>
            <person name="Grigoriev I.V."/>
        </authorList>
    </citation>
    <scope>NUCLEOTIDE SEQUENCE</scope>
    <source>
        <strain evidence="4">Nigerian</strain>
    </source>
</reference>
<dbReference type="Pfam" id="PF07686">
    <property type="entry name" value="V-set"/>
    <property type="match status" value="1"/>
</dbReference>
<keyword evidence="2" id="KW-1133">Transmembrane helix</keyword>
<feature type="transmembrane region" description="Helical" evidence="2">
    <location>
        <begin position="260"/>
        <end position="281"/>
    </location>
</feature>
<dbReference type="PROSITE" id="PS50835">
    <property type="entry name" value="IG_LIKE"/>
    <property type="match status" value="3"/>
</dbReference>